<feature type="transmembrane region" description="Helical" evidence="1">
    <location>
        <begin position="6"/>
        <end position="30"/>
    </location>
</feature>
<accession>A0ABW5R035</accession>
<comment type="caution">
    <text evidence="2">The sequence shown here is derived from an EMBL/GenBank/DDBJ whole genome shotgun (WGS) entry which is preliminary data.</text>
</comment>
<evidence type="ECO:0000313" key="3">
    <source>
        <dbReference type="Proteomes" id="UP001597493"/>
    </source>
</evidence>
<name>A0ABW5R035_9BACL</name>
<sequence length="31" mass="3257">MNTQKLVRIVSIVIVAAIVITTVVSGISAFL</sequence>
<organism evidence="2 3">
    <name type="scientific">Paenibacillus thailandensis</name>
    <dbReference type="NCBI Taxonomy" id="393250"/>
    <lineage>
        <taxon>Bacteria</taxon>
        <taxon>Bacillati</taxon>
        <taxon>Bacillota</taxon>
        <taxon>Bacilli</taxon>
        <taxon>Bacillales</taxon>
        <taxon>Paenibacillaceae</taxon>
        <taxon>Paenibacillus</taxon>
    </lineage>
</organism>
<evidence type="ECO:0000256" key="1">
    <source>
        <dbReference type="SAM" id="Phobius"/>
    </source>
</evidence>
<gene>
    <name evidence="2" type="primary">prli42</name>
    <name evidence="2" type="ORF">ACFSW5_17445</name>
</gene>
<dbReference type="EMBL" id="JBHUMY010000020">
    <property type="protein sequence ID" value="MFD2662044.1"/>
    <property type="molecule type" value="Genomic_DNA"/>
</dbReference>
<keyword evidence="3" id="KW-1185">Reference proteome</keyword>
<dbReference type="RefSeq" id="WP_379275746.1">
    <property type="nucleotide sequence ID" value="NZ_JBHUGT010000029.1"/>
</dbReference>
<keyword evidence="1" id="KW-0812">Transmembrane</keyword>
<keyword evidence="1" id="KW-1133">Transmembrane helix</keyword>
<protein>
    <submittedName>
        <fullName evidence="2">Stressosome-associated protein Prli42</fullName>
    </submittedName>
</protein>
<keyword evidence="1" id="KW-0472">Membrane</keyword>
<dbReference type="NCBIfam" id="NF033880">
    <property type="entry name" value="Prli42"/>
    <property type="match status" value="1"/>
</dbReference>
<dbReference type="Proteomes" id="UP001597493">
    <property type="component" value="Unassembled WGS sequence"/>
</dbReference>
<evidence type="ECO:0000313" key="2">
    <source>
        <dbReference type="EMBL" id="MFD2662044.1"/>
    </source>
</evidence>
<dbReference type="InterPro" id="IPR049722">
    <property type="entry name" value="Prli42-like"/>
</dbReference>
<proteinExistence type="predicted"/>
<reference evidence="3" key="1">
    <citation type="journal article" date="2019" name="Int. J. Syst. Evol. Microbiol.">
        <title>The Global Catalogue of Microorganisms (GCM) 10K type strain sequencing project: providing services to taxonomists for standard genome sequencing and annotation.</title>
        <authorList>
            <consortium name="The Broad Institute Genomics Platform"/>
            <consortium name="The Broad Institute Genome Sequencing Center for Infectious Disease"/>
            <person name="Wu L."/>
            <person name="Ma J."/>
        </authorList>
    </citation>
    <scope>NUCLEOTIDE SEQUENCE [LARGE SCALE GENOMIC DNA]</scope>
    <source>
        <strain evidence="3">TISTR 1827</strain>
    </source>
</reference>